<dbReference type="KEGG" id="aaf:AURANDRAFT_60646"/>
<feature type="region of interest" description="Disordered" evidence="1">
    <location>
        <begin position="560"/>
        <end position="594"/>
    </location>
</feature>
<name>F0XVV0_AURAN</name>
<dbReference type="OrthoDB" id="206734at2759"/>
<reference evidence="2 3" key="1">
    <citation type="journal article" date="2011" name="Proc. Natl. Acad. Sci. U.S.A.">
        <title>Niche of harmful alga Aureococcus anophagefferens revealed through ecogenomics.</title>
        <authorList>
            <person name="Gobler C.J."/>
            <person name="Berry D.L."/>
            <person name="Dyhrman S.T."/>
            <person name="Wilhelm S.W."/>
            <person name="Salamov A."/>
            <person name="Lobanov A.V."/>
            <person name="Zhang Y."/>
            <person name="Collier J.L."/>
            <person name="Wurch L.L."/>
            <person name="Kustka A.B."/>
            <person name="Dill B.D."/>
            <person name="Shah M."/>
            <person name="VerBerkmoes N.C."/>
            <person name="Kuo A."/>
            <person name="Terry A."/>
            <person name="Pangilinan J."/>
            <person name="Lindquist E.A."/>
            <person name="Lucas S."/>
            <person name="Paulsen I.T."/>
            <person name="Hattenrath-Lehmann T.K."/>
            <person name="Talmage S.C."/>
            <person name="Walker E.A."/>
            <person name="Koch F."/>
            <person name="Burson A.M."/>
            <person name="Marcoval M.A."/>
            <person name="Tang Y.Z."/>
            <person name="Lecleir G.R."/>
            <person name="Coyne K.J."/>
            <person name="Berg G.M."/>
            <person name="Bertrand E.M."/>
            <person name="Saito M.A."/>
            <person name="Gladyshev V.N."/>
            <person name="Grigoriev I.V."/>
        </authorList>
    </citation>
    <scope>NUCLEOTIDE SEQUENCE [LARGE SCALE GENOMIC DNA]</scope>
    <source>
        <strain evidence="3">CCMP 1984</strain>
    </source>
</reference>
<accession>F0XVV0</accession>
<evidence type="ECO:0000313" key="2">
    <source>
        <dbReference type="EMBL" id="EGB12668.1"/>
    </source>
</evidence>
<protein>
    <submittedName>
        <fullName evidence="2">Uncharacterized protein</fullName>
    </submittedName>
</protein>
<evidence type="ECO:0000256" key="1">
    <source>
        <dbReference type="SAM" id="MobiDB-lite"/>
    </source>
</evidence>
<feature type="compositionally biased region" description="Basic and acidic residues" evidence="1">
    <location>
        <begin position="149"/>
        <end position="158"/>
    </location>
</feature>
<dbReference type="GeneID" id="20223098"/>
<feature type="compositionally biased region" description="Low complexity" evidence="1">
    <location>
        <begin position="259"/>
        <end position="268"/>
    </location>
</feature>
<feature type="region of interest" description="Disordered" evidence="1">
    <location>
        <begin position="636"/>
        <end position="691"/>
    </location>
</feature>
<proteinExistence type="predicted"/>
<feature type="region of interest" description="Disordered" evidence="1">
    <location>
        <begin position="117"/>
        <end position="280"/>
    </location>
</feature>
<sequence>MARFAPPQSSDFKVSRTHAEEMIELGRQAESRSSMDEALRFYQLAHKHQLSWLESVARGDGREVMADEASQPLGSSLSEIAKIRRRLERELEGKGGPRQSVKPSESTFLDEYSFFLAQRSCPPPASPPPPPPPPKARAPATRGAATRRPPRDHVRENVARASRARKPPPPSSTRSAKHAKPPWLAPSRTAAVPAVTARRPRRPCGDANGAASSTSKRLDFGAPPPPPRRVVSPDGAAGRVELLDAILGSSPERRRRGEAASPLSPRAAALRRREEHDVGPGSLRAQLEQKEVQIAMLTKQLEAAGQSAITEVVPLAEAKHRLQAALAVIVGGDGASKRRASERQLTQAEAEAEMEKWDTFITHHPEHVEAQRAARERWWDANGEACADAARALKTCVPPDVFASGTSRERLVAAGLSEALAQRVYERPALWLLRAEDAFAARVHDADLRGKFAFEDLDLRELRALYGRVRDLAFENDAARRKDAWRDGLLERLQSRVAADDAGSLDKRKRRHAAYPADDGEVLGPFDADAPVVAVVTTYDVAEEEDDDARSLAEMMEAATMGAEDDDGRFRGSDGDSAEGEAPPPPLDAPRGKRGSIVSLAKAQLRRTSSFADGPAARSFVLPKKETTERVRAKLAARPARGGGDLMADLKKTLRRRSLTPPFIDDDDDDDPPELAAKPPPRAKLAAPEAGESFLAAIRRRASERADRVSG</sequence>
<dbReference type="EMBL" id="GL833120">
    <property type="protein sequence ID" value="EGB12668.1"/>
    <property type="molecule type" value="Genomic_DNA"/>
</dbReference>
<gene>
    <name evidence="2" type="ORF">AURANDRAFT_60646</name>
</gene>
<feature type="compositionally biased region" description="Acidic residues" evidence="1">
    <location>
        <begin position="664"/>
        <end position="673"/>
    </location>
</feature>
<keyword evidence="3" id="KW-1185">Reference proteome</keyword>
<dbReference type="InParanoid" id="F0XVV0"/>
<evidence type="ECO:0000313" key="3">
    <source>
        <dbReference type="Proteomes" id="UP000002729"/>
    </source>
</evidence>
<organism evidence="3">
    <name type="scientific">Aureococcus anophagefferens</name>
    <name type="common">Harmful bloom alga</name>
    <dbReference type="NCBI Taxonomy" id="44056"/>
    <lineage>
        <taxon>Eukaryota</taxon>
        <taxon>Sar</taxon>
        <taxon>Stramenopiles</taxon>
        <taxon>Ochrophyta</taxon>
        <taxon>Pelagophyceae</taxon>
        <taxon>Pelagomonadales</taxon>
        <taxon>Pelagomonadaceae</taxon>
        <taxon>Aureococcus</taxon>
    </lineage>
</organism>
<feature type="region of interest" description="Disordered" evidence="1">
    <location>
        <begin position="502"/>
        <end position="522"/>
    </location>
</feature>
<dbReference type="eggNOG" id="ENOG502SRUE">
    <property type="taxonomic scope" value="Eukaryota"/>
</dbReference>
<feature type="compositionally biased region" description="Low complexity" evidence="1">
    <location>
        <begin position="185"/>
        <end position="197"/>
    </location>
</feature>
<dbReference type="RefSeq" id="XP_009032325.1">
    <property type="nucleotide sequence ID" value="XM_009034077.1"/>
</dbReference>
<dbReference type="Proteomes" id="UP000002729">
    <property type="component" value="Unassembled WGS sequence"/>
</dbReference>
<feature type="compositionally biased region" description="Pro residues" evidence="1">
    <location>
        <begin position="121"/>
        <end position="136"/>
    </location>
</feature>
<feature type="compositionally biased region" description="Low complexity" evidence="1">
    <location>
        <begin position="137"/>
        <end position="147"/>
    </location>
</feature>
<dbReference type="AlphaFoldDB" id="F0XVV0"/>